<comment type="caution">
    <text evidence="13">The sequence shown here is derived from an EMBL/GenBank/DDBJ whole genome shotgun (WGS) entry which is preliminary data.</text>
</comment>
<gene>
    <name evidence="13" type="ORF">MENT_LOCUS1086</name>
</gene>
<evidence type="ECO:0000256" key="8">
    <source>
        <dbReference type="ARBA" id="ARBA00023170"/>
    </source>
</evidence>
<dbReference type="SUPFAM" id="SSF57716">
    <property type="entry name" value="Glucocorticoid receptor-like (DNA-binding domain)"/>
    <property type="match status" value="1"/>
</dbReference>
<keyword evidence="9" id="KW-0539">Nucleus</keyword>
<evidence type="ECO:0000256" key="4">
    <source>
        <dbReference type="ARBA" id="ARBA00022833"/>
    </source>
</evidence>
<feature type="compositionally biased region" description="Basic and acidic residues" evidence="11">
    <location>
        <begin position="409"/>
        <end position="421"/>
    </location>
</feature>
<sequence>MKLKQQPQILSPTNIKKRKTIPPELLVDIFKTINTFPYEPSRGRSKDPDAFYIKILLKGLWRMYAEKLMASSSIVYLTAGNAFRQCKRIVKKMSSGNEQTPIEGGEVQDLTTQPNFEFVANLADAVKFDDDESSNNEEHINYWKKNFLDLFKARKADQAKMAKMEETFKRKGDDYLDNEEKAYLAGVVIDNLEDDKTKDFWINKYMDIVIHMRVNEAILKAEIEAERKASKLKIEAAKKSFMIEIKKMQSRLIELDRKKIDAESDLQKIQEFFAGMLAGKKSDVSTCSLSPTSSGSPQKTGTNVTESPQKTGICSVCKASSDQLGTHYSAKNVCKACSDFFRRYKDDKKCNDDGNCAEVLKCPPCRYQKCLYIGMKLPTSKTSPTKRKAEEDFAGSSTPKRRGRSQSPPKEKSDDEHHSPE</sequence>
<dbReference type="GO" id="GO:0003700">
    <property type="term" value="F:DNA-binding transcription factor activity"/>
    <property type="evidence" value="ECO:0007669"/>
    <property type="project" value="InterPro"/>
</dbReference>
<evidence type="ECO:0000256" key="3">
    <source>
        <dbReference type="ARBA" id="ARBA00022771"/>
    </source>
</evidence>
<protein>
    <recommendedName>
        <fullName evidence="12">Nuclear receptor domain-containing protein</fullName>
    </recommendedName>
</protein>
<evidence type="ECO:0000256" key="7">
    <source>
        <dbReference type="ARBA" id="ARBA00023163"/>
    </source>
</evidence>
<dbReference type="PANTHER" id="PTHR45886">
    <property type="entry name" value="NUCLEAR HORMONE RECEPTOR FAMILY-RELATED-RELATED"/>
    <property type="match status" value="1"/>
</dbReference>
<feature type="domain" description="Nuclear receptor" evidence="12">
    <location>
        <begin position="311"/>
        <end position="382"/>
    </location>
</feature>
<keyword evidence="4" id="KW-0862">Zinc</keyword>
<feature type="region of interest" description="Disordered" evidence="11">
    <location>
        <begin position="288"/>
        <end position="309"/>
    </location>
</feature>
<reference evidence="13 14" key="1">
    <citation type="submission" date="2020-08" db="EMBL/GenBank/DDBJ databases">
        <authorList>
            <person name="Koutsovoulos G."/>
            <person name="Danchin GJ E."/>
        </authorList>
    </citation>
    <scope>NUCLEOTIDE SEQUENCE [LARGE SCALE GENOMIC DNA]</scope>
</reference>
<organism evidence="13 14">
    <name type="scientific">Meloidogyne enterolobii</name>
    <name type="common">Root-knot nematode worm</name>
    <name type="synonym">Meloidogyne mayaguensis</name>
    <dbReference type="NCBI Taxonomy" id="390850"/>
    <lineage>
        <taxon>Eukaryota</taxon>
        <taxon>Metazoa</taxon>
        <taxon>Ecdysozoa</taxon>
        <taxon>Nematoda</taxon>
        <taxon>Chromadorea</taxon>
        <taxon>Rhabditida</taxon>
        <taxon>Tylenchina</taxon>
        <taxon>Tylenchomorpha</taxon>
        <taxon>Tylenchoidea</taxon>
        <taxon>Meloidogynidae</taxon>
        <taxon>Meloidogyninae</taxon>
        <taxon>Meloidogyne</taxon>
    </lineage>
</organism>
<name>A0A6V7TJU7_MELEN</name>
<feature type="coiled-coil region" evidence="10">
    <location>
        <begin position="220"/>
        <end position="265"/>
    </location>
</feature>
<dbReference type="Proteomes" id="UP000580250">
    <property type="component" value="Unassembled WGS sequence"/>
</dbReference>
<dbReference type="EMBL" id="CAJEWN010000003">
    <property type="protein sequence ID" value="CAD2125165.1"/>
    <property type="molecule type" value="Genomic_DNA"/>
</dbReference>
<dbReference type="SMART" id="SM00399">
    <property type="entry name" value="ZnF_C4"/>
    <property type="match status" value="1"/>
</dbReference>
<evidence type="ECO:0000313" key="13">
    <source>
        <dbReference type="EMBL" id="CAD2125165.1"/>
    </source>
</evidence>
<dbReference type="AlphaFoldDB" id="A0A6V7TJU7"/>
<dbReference type="InterPro" id="IPR001628">
    <property type="entry name" value="Znf_hrmn_rcpt"/>
</dbReference>
<evidence type="ECO:0000256" key="11">
    <source>
        <dbReference type="SAM" id="MobiDB-lite"/>
    </source>
</evidence>
<evidence type="ECO:0000313" key="14">
    <source>
        <dbReference type="Proteomes" id="UP000580250"/>
    </source>
</evidence>
<keyword evidence="5" id="KW-0805">Transcription regulation</keyword>
<feature type="compositionally biased region" description="Polar residues" evidence="11">
    <location>
        <begin position="297"/>
        <end position="309"/>
    </location>
</feature>
<dbReference type="GO" id="GO:0043565">
    <property type="term" value="F:sequence-specific DNA binding"/>
    <property type="evidence" value="ECO:0007669"/>
    <property type="project" value="InterPro"/>
</dbReference>
<dbReference type="Pfam" id="PF00105">
    <property type="entry name" value="zf-C4"/>
    <property type="match status" value="1"/>
</dbReference>
<evidence type="ECO:0000256" key="2">
    <source>
        <dbReference type="ARBA" id="ARBA00022723"/>
    </source>
</evidence>
<evidence type="ECO:0000259" key="12">
    <source>
        <dbReference type="PROSITE" id="PS51030"/>
    </source>
</evidence>
<evidence type="ECO:0000256" key="10">
    <source>
        <dbReference type="SAM" id="Coils"/>
    </source>
</evidence>
<keyword evidence="6" id="KW-0238">DNA-binding</keyword>
<feature type="region of interest" description="Disordered" evidence="11">
    <location>
        <begin position="378"/>
        <end position="421"/>
    </location>
</feature>
<keyword evidence="10" id="KW-0175">Coiled coil</keyword>
<keyword evidence="7" id="KW-0804">Transcription</keyword>
<proteinExistence type="inferred from homology"/>
<dbReference type="InterPro" id="IPR013088">
    <property type="entry name" value="Znf_NHR/GATA"/>
</dbReference>
<comment type="similarity">
    <text evidence="1">Belongs to the nuclear hormone receptor family.</text>
</comment>
<keyword evidence="2" id="KW-0479">Metal-binding</keyword>
<evidence type="ECO:0000256" key="1">
    <source>
        <dbReference type="ARBA" id="ARBA00005993"/>
    </source>
</evidence>
<keyword evidence="3" id="KW-0863">Zinc-finger</keyword>
<evidence type="ECO:0000256" key="9">
    <source>
        <dbReference type="ARBA" id="ARBA00023242"/>
    </source>
</evidence>
<dbReference type="GO" id="GO:0008270">
    <property type="term" value="F:zinc ion binding"/>
    <property type="evidence" value="ECO:0007669"/>
    <property type="project" value="UniProtKB-KW"/>
</dbReference>
<dbReference type="Gene3D" id="3.30.50.10">
    <property type="entry name" value="Erythroid Transcription Factor GATA-1, subunit A"/>
    <property type="match status" value="1"/>
</dbReference>
<accession>A0A6V7TJU7</accession>
<evidence type="ECO:0000256" key="6">
    <source>
        <dbReference type="ARBA" id="ARBA00023125"/>
    </source>
</evidence>
<keyword evidence="8" id="KW-0675">Receptor</keyword>
<dbReference type="PROSITE" id="PS51030">
    <property type="entry name" value="NUCLEAR_REC_DBD_2"/>
    <property type="match status" value="1"/>
</dbReference>
<evidence type="ECO:0000256" key="5">
    <source>
        <dbReference type="ARBA" id="ARBA00023015"/>
    </source>
</evidence>
<dbReference type="PANTHER" id="PTHR45886:SF18">
    <property type="entry name" value="NR LBD DOMAIN-CONTAINING PROTEIN-RELATED"/>
    <property type="match status" value="1"/>
</dbReference>